<protein>
    <submittedName>
        <fullName evidence="2">Uncharacterized protein</fullName>
    </submittedName>
</protein>
<reference evidence="2 3" key="1">
    <citation type="submission" date="2021-08" db="EMBL/GenBank/DDBJ databases">
        <title>Draft Genome Sequence of Phanerochaete sordida strain YK-624.</title>
        <authorList>
            <person name="Mori T."/>
            <person name="Dohra H."/>
            <person name="Suzuki T."/>
            <person name="Kawagishi H."/>
            <person name="Hirai H."/>
        </authorList>
    </citation>
    <scope>NUCLEOTIDE SEQUENCE [LARGE SCALE GENOMIC DNA]</scope>
    <source>
        <strain evidence="2 3">YK-624</strain>
    </source>
</reference>
<feature type="region of interest" description="Disordered" evidence="1">
    <location>
        <begin position="49"/>
        <end position="98"/>
    </location>
</feature>
<feature type="compositionally biased region" description="Basic and acidic residues" evidence="1">
    <location>
        <begin position="89"/>
        <end position="98"/>
    </location>
</feature>
<sequence length="167" mass="18442">MRLRTTNWDPVHPRPWYKYAGSVRVTGGQHKSLCAATFPSVVHMIVMDPQEPQPQSDPPPPPAYVDPTAAADPPAAAPTGGFLARHSTKRFDDPEAGGRKYLPQINEWAQGCIEWRCDRSGGLEHMPLWDAYPVWRDEPLPMFNATGPSKQAAKEASARLMAQSGHC</sequence>
<comment type="caution">
    <text evidence="2">The sequence shown here is derived from an EMBL/GenBank/DDBJ whole genome shotgun (WGS) entry which is preliminary data.</text>
</comment>
<dbReference type="EMBL" id="BPQB01000003">
    <property type="protein sequence ID" value="GJE86212.1"/>
    <property type="molecule type" value="Genomic_DNA"/>
</dbReference>
<feature type="compositionally biased region" description="Pro residues" evidence="1">
    <location>
        <begin position="51"/>
        <end position="64"/>
    </location>
</feature>
<accession>A0A9P3FZN7</accession>
<dbReference type="OrthoDB" id="2740821at2759"/>
<evidence type="ECO:0000313" key="2">
    <source>
        <dbReference type="EMBL" id="GJE86212.1"/>
    </source>
</evidence>
<evidence type="ECO:0000256" key="1">
    <source>
        <dbReference type="SAM" id="MobiDB-lite"/>
    </source>
</evidence>
<dbReference type="AlphaFoldDB" id="A0A9P3FZN7"/>
<feature type="compositionally biased region" description="Low complexity" evidence="1">
    <location>
        <begin position="65"/>
        <end position="78"/>
    </location>
</feature>
<dbReference type="SUPFAM" id="SSF54768">
    <property type="entry name" value="dsRNA-binding domain-like"/>
    <property type="match status" value="1"/>
</dbReference>
<organism evidence="2 3">
    <name type="scientific">Phanerochaete sordida</name>
    <dbReference type="NCBI Taxonomy" id="48140"/>
    <lineage>
        <taxon>Eukaryota</taxon>
        <taxon>Fungi</taxon>
        <taxon>Dikarya</taxon>
        <taxon>Basidiomycota</taxon>
        <taxon>Agaricomycotina</taxon>
        <taxon>Agaricomycetes</taxon>
        <taxon>Polyporales</taxon>
        <taxon>Phanerochaetaceae</taxon>
        <taxon>Phanerochaete</taxon>
    </lineage>
</organism>
<dbReference type="Gene3D" id="3.30.160.20">
    <property type="match status" value="1"/>
</dbReference>
<proteinExistence type="predicted"/>
<evidence type="ECO:0000313" key="3">
    <source>
        <dbReference type="Proteomes" id="UP000703269"/>
    </source>
</evidence>
<gene>
    <name evidence="2" type="ORF">PsYK624_022920</name>
</gene>
<keyword evidence="3" id="KW-1185">Reference proteome</keyword>
<dbReference type="Proteomes" id="UP000703269">
    <property type="component" value="Unassembled WGS sequence"/>
</dbReference>
<name>A0A9P3FZN7_9APHY</name>